<dbReference type="GO" id="GO:0051082">
    <property type="term" value="F:unfolded protein binding"/>
    <property type="evidence" value="ECO:0007669"/>
    <property type="project" value="TreeGrafter"/>
</dbReference>
<dbReference type="InterPro" id="IPR013805">
    <property type="entry name" value="GrpE_CC"/>
</dbReference>
<comment type="similarity">
    <text evidence="1">Belongs to the GrpE family.</text>
</comment>
<dbReference type="GO" id="GO:0006457">
    <property type="term" value="P:protein folding"/>
    <property type="evidence" value="ECO:0007669"/>
    <property type="project" value="InterPro"/>
</dbReference>
<evidence type="ECO:0000256" key="3">
    <source>
        <dbReference type="SAM" id="Coils"/>
    </source>
</evidence>
<proteinExistence type="inferred from homology"/>
<dbReference type="Gene3D" id="2.30.22.10">
    <property type="entry name" value="Head domain of nucleotide exchange factor GrpE"/>
    <property type="match status" value="1"/>
</dbReference>
<protein>
    <submittedName>
        <fullName evidence="5">Heat shock protein GrpE</fullName>
    </submittedName>
</protein>
<feature type="coiled-coil region" evidence="3">
    <location>
        <begin position="57"/>
        <end position="98"/>
    </location>
</feature>
<sequence length="227" mass="25308">MKISIENENSPEPAEDAVLDDGAENFDVNEDSEFNLTMKKKVNLKKKDLPRKKKTDVSELKERVANLTEELNKREAELVEAENRALRAVADSENYKKRMSREGEDAKKYAVQQVMEAILPALDNLDKAVAVAEKTEVGGQLVQGVEMVVQQLKEALSRYGLKRLDVLGKPFDPETSEALQAVEKDDVDDGVVVEEFSPGYSFKDRIIQHAKVVVAKNPAHGSPAEEE</sequence>
<reference evidence="5" key="1">
    <citation type="submission" date="2018-06" db="EMBL/GenBank/DDBJ databases">
        <authorList>
            <person name="Zhirakovskaya E."/>
        </authorList>
    </citation>
    <scope>NUCLEOTIDE SEQUENCE</scope>
</reference>
<dbReference type="InterPro" id="IPR000740">
    <property type="entry name" value="GrpE"/>
</dbReference>
<keyword evidence="5" id="KW-0346">Stress response</keyword>
<feature type="compositionally biased region" description="Polar residues" evidence="4">
    <location>
        <begin position="1"/>
        <end position="10"/>
    </location>
</feature>
<dbReference type="PANTHER" id="PTHR21237:SF23">
    <property type="entry name" value="GRPE PROTEIN HOMOLOG, MITOCHONDRIAL"/>
    <property type="match status" value="1"/>
</dbReference>
<dbReference type="CDD" id="cd00446">
    <property type="entry name" value="GrpE"/>
    <property type="match status" value="1"/>
</dbReference>
<evidence type="ECO:0000256" key="2">
    <source>
        <dbReference type="ARBA" id="ARBA00023186"/>
    </source>
</evidence>
<dbReference type="GO" id="GO:0000774">
    <property type="term" value="F:adenyl-nucleotide exchange factor activity"/>
    <property type="evidence" value="ECO:0007669"/>
    <property type="project" value="InterPro"/>
</dbReference>
<dbReference type="GO" id="GO:0051087">
    <property type="term" value="F:protein-folding chaperone binding"/>
    <property type="evidence" value="ECO:0007669"/>
    <property type="project" value="InterPro"/>
</dbReference>
<dbReference type="PRINTS" id="PR00773">
    <property type="entry name" value="GRPEPROTEIN"/>
</dbReference>
<evidence type="ECO:0000256" key="1">
    <source>
        <dbReference type="ARBA" id="ARBA00009054"/>
    </source>
</evidence>
<dbReference type="Gene3D" id="3.90.20.20">
    <property type="match status" value="1"/>
</dbReference>
<dbReference type="HAMAP" id="MF_01151">
    <property type="entry name" value="GrpE"/>
    <property type="match status" value="1"/>
</dbReference>
<name>A0A3B1BS04_9ZZZZ</name>
<dbReference type="InterPro" id="IPR009012">
    <property type="entry name" value="GrpE_head"/>
</dbReference>
<gene>
    <name evidence="5" type="ORF">MNBD_NITROSPINAE01-1014</name>
</gene>
<dbReference type="Pfam" id="PF01025">
    <property type="entry name" value="GrpE"/>
    <property type="match status" value="1"/>
</dbReference>
<dbReference type="AlphaFoldDB" id="A0A3B1BS04"/>
<evidence type="ECO:0000256" key="4">
    <source>
        <dbReference type="SAM" id="MobiDB-lite"/>
    </source>
</evidence>
<keyword evidence="2" id="KW-0143">Chaperone</keyword>
<feature type="region of interest" description="Disordered" evidence="4">
    <location>
        <begin position="1"/>
        <end position="21"/>
    </location>
</feature>
<keyword evidence="3" id="KW-0175">Coiled coil</keyword>
<organism evidence="5">
    <name type="scientific">hydrothermal vent metagenome</name>
    <dbReference type="NCBI Taxonomy" id="652676"/>
    <lineage>
        <taxon>unclassified sequences</taxon>
        <taxon>metagenomes</taxon>
        <taxon>ecological metagenomes</taxon>
    </lineage>
</organism>
<evidence type="ECO:0000313" key="5">
    <source>
        <dbReference type="EMBL" id="VAX17331.1"/>
    </source>
</evidence>
<dbReference type="SUPFAM" id="SSF51064">
    <property type="entry name" value="Head domain of nucleotide exchange factor GrpE"/>
    <property type="match status" value="1"/>
</dbReference>
<accession>A0A3B1BS04</accession>
<dbReference type="SUPFAM" id="SSF58014">
    <property type="entry name" value="Coiled-coil domain of nucleotide exchange factor GrpE"/>
    <property type="match status" value="1"/>
</dbReference>
<dbReference type="EMBL" id="UOGC01000050">
    <property type="protein sequence ID" value="VAX17331.1"/>
    <property type="molecule type" value="Genomic_DNA"/>
</dbReference>
<dbReference type="GO" id="GO:0042803">
    <property type="term" value="F:protein homodimerization activity"/>
    <property type="evidence" value="ECO:0007669"/>
    <property type="project" value="InterPro"/>
</dbReference>
<dbReference type="PANTHER" id="PTHR21237">
    <property type="entry name" value="GRPE PROTEIN"/>
    <property type="match status" value="1"/>
</dbReference>